<feature type="transmembrane region" description="Helical" evidence="1">
    <location>
        <begin position="33"/>
        <end position="53"/>
    </location>
</feature>
<name>A0ABN0Q0Y9_ACILW</name>
<protein>
    <recommendedName>
        <fullName evidence="4">Zinc-ribbon domain-containing protein</fullName>
    </recommendedName>
</protein>
<keyword evidence="1" id="KW-1133">Transmembrane helix</keyword>
<comment type="caution">
    <text evidence="2">The sequence shown here is derived from an EMBL/GenBank/DDBJ whole genome shotgun (WGS) entry which is preliminary data.</text>
</comment>
<accession>A0ABN0Q0Y9</accession>
<evidence type="ECO:0000256" key="1">
    <source>
        <dbReference type="SAM" id="Phobius"/>
    </source>
</evidence>
<sequence>MALKPCKECGNQISDKAENCPQCGAKQPKKTSLFTKIVLGFIIFTVIMIIVSVNSDTPPSEPSAETQKMMQQAQIQTALSGILKDPESAKYEFVSAQCGQVNSKNSFGGYAGAKRFLSDGDNVYLEDYNASKSEFNDLWKKHCP</sequence>
<organism evidence="2 3">
    <name type="scientific">Acinetobacter lwoffii NCTC 5866 = CIP 64.10 = NIPH 512</name>
    <dbReference type="NCBI Taxonomy" id="981327"/>
    <lineage>
        <taxon>Bacteria</taxon>
        <taxon>Pseudomonadati</taxon>
        <taxon>Pseudomonadota</taxon>
        <taxon>Gammaproteobacteria</taxon>
        <taxon>Moraxellales</taxon>
        <taxon>Moraxellaceae</taxon>
        <taxon>Acinetobacter</taxon>
    </lineage>
</organism>
<proteinExistence type="predicted"/>
<keyword evidence="3" id="KW-1185">Reference proteome</keyword>
<keyword evidence="1" id="KW-0472">Membrane</keyword>
<dbReference type="Proteomes" id="UP000018465">
    <property type="component" value="Unassembled WGS sequence"/>
</dbReference>
<reference evidence="2 3" key="1">
    <citation type="submission" date="2013-10" db="EMBL/GenBank/DDBJ databases">
        <title>The Genome Sequence of Acinetobacter lwoffii NIPH 512.</title>
        <authorList>
            <consortium name="The Broad Institute Genomics Platform"/>
            <consortium name="The Broad Institute Genome Sequencing Center for Infectious Disease"/>
            <person name="Cerqueira G."/>
            <person name="Feldgarden M."/>
            <person name="Courvalin P."/>
            <person name="Grillot-Courvalin C."/>
            <person name="Clermont D."/>
            <person name="Rocha E."/>
            <person name="Yoon E.-J."/>
            <person name="Nemec A."/>
            <person name="Young S.K."/>
            <person name="Zeng Q."/>
            <person name="Gargeya S."/>
            <person name="Fitzgerald M."/>
            <person name="Abouelleil A."/>
            <person name="Alvarado L."/>
            <person name="Berlin A.M."/>
            <person name="Chapman S.B."/>
            <person name="Gainer-Dewar J."/>
            <person name="Goldberg J."/>
            <person name="Gnerre S."/>
            <person name="Griggs A."/>
            <person name="Gujja S."/>
            <person name="Hansen M."/>
            <person name="Howarth C."/>
            <person name="Imamovic A."/>
            <person name="Ireland A."/>
            <person name="Larimer J."/>
            <person name="McCowan C."/>
            <person name="Murphy C."/>
            <person name="Pearson M."/>
            <person name="Poon T.W."/>
            <person name="Priest M."/>
            <person name="Roberts A."/>
            <person name="Saif S."/>
            <person name="Shea T."/>
            <person name="Sykes S."/>
            <person name="Wortman J."/>
            <person name="Nusbaum C."/>
            <person name="Birren B."/>
        </authorList>
    </citation>
    <scope>NUCLEOTIDE SEQUENCE [LARGE SCALE GENOMIC DNA]</scope>
    <source>
        <strain evidence="2 3">NIPH 512</strain>
    </source>
</reference>
<evidence type="ECO:0008006" key="4">
    <source>
        <dbReference type="Google" id="ProtNLM"/>
    </source>
</evidence>
<evidence type="ECO:0000313" key="2">
    <source>
        <dbReference type="EMBL" id="ESJ96383.1"/>
    </source>
</evidence>
<dbReference type="RefSeq" id="WP_004645303.1">
    <property type="nucleotide sequence ID" value="NZ_KI530561.1"/>
</dbReference>
<keyword evidence="1" id="KW-0812">Transmembrane</keyword>
<gene>
    <name evidence="2" type="ORF">P800_01207</name>
</gene>
<evidence type="ECO:0000313" key="3">
    <source>
        <dbReference type="Proteomes" id="UP000018465"/>
    </source>
</evidence>
<dbReference type="EMBL" id="AYHO01000002">
    <property type="protein sequence ID" value="ESJ96383.1"/>
    <property type="molecule type" value="Genomic_DNA"/>
</dbReference>